<dbReference type="Gene3D" id="1.20.58.1460">
    <property type="match status" value="1"/>
</dbReference>
<evidence type="ECO:0000259" key="2">
    <source>
        <dbReference type="Pfam" id="PF08223"/>
    </source>
</evidence>
<feature type="domain" description="Transcriptional repressor PaaX-like N-terminal" evidence="1">
    <location>
        <begin position="38"/>
        <end position="107"/>
    </location>
</feature>
<reference evidence="4 5" key="1">
    <citation type="submission" date="2015-09" db="EMBL/GenBank/DDBJ databases">
        <authorList>
            <person name="Jackson K.R."/>
            <person name="Lunt B.L."/>
            <person name="Fisher J.N.B."/>
            <person name="Gardner A.V."/>
            <person name="Bailey M.E."/>
            <person name="Deus L.M."/>
            <person name="Earl A.S."/>
            <person name="Gibby P.D."/>
            <person name="Hartmann K.A."/>
            <person name="Liu J.E."/>
            <person name="Manci A.M."/>
            <person name="Nielsen D.A."/>
            <person name="Solomon M.B."/>
            <person name="Breakwell D.P."/>
            <person name="Burnett S.H."/>
            <person name="Grose J.H."/>
        </authorList>
    </citation>
    <scope>NUCLEOTIDE SEQUENCE [LARGE SCALE GENOMIC DNA]</scope>
    <source>
        <strain evidence="4 5">2789STDY5608636</strain>
    </source>
</reference>
<feature type="domain" description="Transcriptional repressor PaaX-like C-terminal" evidence="2">
    <location>
        <begin position="213"/>
        <end position="301"/>
    </location>
</feature>
<dbReference type="GO" id="GO:0006351">
    <property type="term" value="P:DNA-templated transcription"/>
    <property type="evidence" value="ECO:0007669"/>
    <property type="project" value="InterPro"/>
</dbReference>
<dbReference type="EMBL" id="CYTV01000002">
    <property type="protein sequence ID" value="CUI55574.1"/>
    <property type="molecule type" value="Genomic_DNA"/>
</dbReference>
<dbReference type="Gene3D" id="1.10.10.10">
    <property type="entry name" value="Winged helix-like DNA-binding domain superfamily/Winged helix DNA-binding domain"/>
    <property type="match status" value="1"/>
</dbReference>
<protein>
    <submittedName>
        <fullName evidence="4">Phenylacetic acid degradation operon negative regulatory protein paaX</fullName>
    </submittedName>
</protein>
<evidence type="ECO:0000313" key="5">
    <source>
        <dbReference type="Proteomes" id="UP000053096"/>
    </source>
</evidence>
<feature type="domain" description="Transcriptional repressor PaaX-like central Cas2-like" evidence="3">
    <location>
        <begin position="124"/>
        <end position="196"/>
    </location>
</feature>
<dbReference type="InterPro" id="IPR012906">
    <property type="entry name" value="PaaX-like_N"/>
</dbReference>
<dbReference type="InterPro" id="IPR048846">
    <property type="entry name" value="PaaX-like_central"/>
</dbReference>
<dbReference type="Proteomes" id="UP000053096">
    <property type="component" value="Unassembled WGS sequence"/>
</dbReference>
<evidence type="ECO:0000259" key="1">
    <source>
        <dbReference type="Pfam" id="PF07848"/>
    </source>
</evidence>
<sequence>MSGRPITSRLTTVPFMASSATPPLDRFLARLLEQDPPRAKSLCVSLLGDALGPHGGAIWLGDLIELLAPVGINERLLRTSVFRLVAQDWLRSERHGRRSLYLMSDTGRRLTALASQRIYEGPPQQWHGEWTLVALPRTGGNGLAERAELRRALEWEGFALVAPGLFAHPATEARAAHDILEQLGIPDKALVLAARDLAGAGGLPIASLVPQCWNLDAVAEQYRLFTRSFAPLAPLVADGPPPPPQAFALRVLLLHHWRRIVLHDPQLPVPMLPADWPGGPARELCGQLYWRLFDASERHLDAVAGRENDRYRPLTADVLSRFGGRPQAASTAESH</sequence>
<proteinExistence type="predicted"/>
<evidence type="ECO:0000259" key="3">
    <source>
        <dbReference type="Pfam" id="PF20803"/>
    </source>
</evidence>
<dbReference type="InterPro" id="IPR036388">
    <property type="entry name" value="WH-like_DNA-bd_sf"/>
</dbReference>
<dbReference type="Pfam" id="PF07848">
    <property type="entry name" value="PaaX"/>
    <property type="match status" value="1"/>
</dbReference>
<accession>A0A0M9I3G1</accession>
<organism evidence="4 5">
    <name type="scientific">Bordetella pseudohinzii</name>
    <dbReference type="NCBI Taxonomy" id="1331258"/>
    <lineage>
        <taxon>Bacteria</taxon>
        <taxon>Pseudomonadati</taxon>
        <taxon>Pseudomonadota</taxon>
        <taxon>Betaproteobacteria</taxon>
        <taxon>Burkholderiales</taxon>
        <taxon>Alcaligenaceae</taxon>
        <taxon>Bordetella</taxon>
    </lineage>
</organism>
<dbReference type="PIRSF" id="PIRSF020623">
    <property type="entry name" value="PaaX"/>
    <property type="match status" value="1"/>
</dbReference>
<name>A0A0M9I3G1_9BORD</name>
<dbReference type="Gene3D" id="3.30.70.2650">
    <property type="match status" value="1"/>
</dbReference>
<dbReference type="Pfam" id="PF08223">
    <property type="entry name" value="PaaX_C"/>
    <property type="match status" value="1"/>
</dbReference>
<dbReference type="InterPro" id="IPR011965">
    <property type="entry name" value="PaaX_trns_reg"/>
</dbReference>
<dbReference type="PANTHER" id="PTHR30319:SF1">
    <property type="entry name" value="TRANSCRIPTIONAL REPRESSOR PAAX"/>
    <property type="match status" value="1"/>
</dbReference>
<dbReference type="PANTHER" id="PTHR30319">
    <property type="entry name" value="PHENYLACETIC ACID REGULATOR-RELATED TRANSCRIPTIONAL REPRESSOR"/>
    <property type="match status" value="1"/>
</dbReference>
<dbReference type="AlphaFoldDB" id="A0A0M9I3G1"/>
<dbReference type="InterPro" id="IPR013225">
    <property type="entry name" value="PaaX_C"/>
</dbReference>
<gene>
    <name evidence="4" type="primary">paaX</name>
    <name evidence="4" type="ORF">ERS370011_01143</name>
</gene>
<dbReference type="NCBIfam" id="TIGR02277">
    <property type="entry name" value="PaaX_trns_reg"/>
    <property type="match status" value="1"/>
</dbReference>
<dbReference type="Pfam" id="PF20803">
    <property type="entry name" value="PaaX_M"/>
    <property type="match status" value="1"/>
</dbReference>
<evidence type="ECO:0000313" key="4">
    <source>
        <dbReference type="EMBL" id="CUI55574.1"/>
    </source>
</evidence>